<dbReference type="KEGG" id="clg:Calag_0901"/>
<dbReference type="eggNOG" id="arCOG07052">
    <property type="taxonomic scope" value="Archaea"/>
</dbReference>
<dbReference type="EMBL" id="CP003378">
    <property type="protein sequence ID" value="AFZ70640.1"/>
    <property type="molecule type" value="Genomic_DNA"/>
</dbReference>
<dbReference type="STRING" id="1056495.Calag_0901"/>
<accession>L0AC81</accession>
<dbReference type="InParanoid" id="L0AC81"/>
<sequence>MRTINKIKIDKMDACGNKSPISIMQESIKMIKNCDEKVEIEFNDYDFLVSLKYILKIMESQFKLRIEENGVRDGFISISIVPEC</sequence>
<name>L0AC81_CALLD</name>
<dbReference type="GeneID" id="14212161"/>
<proteinExistence type="predicted"/>
<evidence type="ECO:0000313" key="2">
    <source>
        <dbReference type="Proteomes" id="UP000010469"/>
    </source>
</evidence>
<protein>
    <submittedName>
        <fullName evidence="1">Uncharacterized protein</fullName>
    </submittedName>
</protein>
<dbReference type="OrthoDB" id="35521at2157"/>
<keyword evidence="2" id="KW-1185">Reference proteome</keyword>
<evidence type="ECO:0000313" key="1">
    <source>
        <dbReference type="EMBL" id="AFZ70640.1"/>
    </source>
</evidence>
<gene>
    <name evidence="1" type="ordered locus">Calag_0901</name>
</gene>
<dbReference type="RefSeq" id="WP_015232537.1">
    <property type="nucleotide sequence ID" value="NC_019791.1"/>
</dbReference>
<reference evidence="2" key="1">
    <citation type="submission" date="2012-03" db="EMBL/GenBank/DDBJ databases">
        <title>Complete genome of Caldisphaera lagunensis DSM 15908.</title>
        <authorList>
            <person name="Lucas S."/>
            <person name="Copeland A."/>
            <person name="Lapidus A."/>
            <person name="Glavina del Rio T."/>
            <person name="Dalin E."/>
            <person name="Tice H."/>
            <person name="Bruce D."/>
            <person name="Goodwin L."/>
            <person name="Pitluck S."/>
            <person name="Peters L."/>
            <person name="Mikhailova N."/>
            <person name="Teshima H."/>
            <person name="Kyrpides N."/>
            <person name="Mavromatis K."/>
            <person name="Ivanova N."/>
            <person name="Brettin T."/>
            <person name="Detter J.C."/>
            <person name="Han C."/>
            <person name="Larimer F."/>
            <person name="Land M."/>
            <person name="Hauser L."/>
            <person name="Markowitz V."/>
            <person name="Cheng J.-F."/>
            <person name="Hugenholtz P."/>
            <person name="Woyke T."/>
            <person name="Wu D."/>
            <person name="Spring S."/>
            <person name="Schroeder M."/>
            <person name="Brambilla E."/>
            <person name="Klenk H.-P."/>
            <person name="Eisen J.A."/>
        </authorList>
    </citation>
    <scope>NUCLEOTIDE SEQUENCE [LARGE SCALE GENOMIC DNA]</scope>
    <source>
        <strain evidence="2">DSM 15908 / JCM 11604 / IC-154</strain>
    </source>
</reference>
<organism evidence="1 2">
    <name type="scientific">Caldisphaera lagunensis (strain DSM 15908 / JCM 11604 / ANMR 0165 / IC-154)</name>
    <dbReference type="NCBI Taxonomy" id="1056495"/>
    <lineage>
        <taxon>Archaea</taxon>
        <taxon>Thermoproteota</taxon>
        <taxon>Thermoprotei</taxon>
        <taxon>Acidilobales</taxon>
        <taxon>Caldisphaeraceae</taxon>
        <taxon>Caldisphaera</taxon>
    </lineage>
</organism>
<dbReference type="HOGENOM" id="CLU_192646_0_0_2"/>
<dbReference type="Proteomes" id="UP000010469">
    <property type="component" value="Chromosome"/>
</dbReference>
<dbReference type="AlphaFoldDB" id="L0AC81"/>